<dbReference type="Pfam" id="PF01881">
    <property type="entry name" value="Cas_Cas6_C"/>
    <property type="match status" value="1"/>
</dbReference>
<dbReference type="EMBL" id="PTIX01000011">
    <property type="protein sequence ID" value="PPK66227.1"/>
    <property type="molecule type" value="Genomic_DNA"/>
</dbReference>
<keyword evidence="3" id="KW-1185">Reference proteome</keyword>
<proteinExistence type="predicted"/>
<dbReference type="OrthoDB" id="4527536at2"/>
<dbReference type="InterPro" id="IPR049435">
    <property type="entry name" value="Cas_Cas6_C"/>
</dbReference>
<accession>A0A2S6GLY8</accession>
<comment type="caution">
    <text evidence="2">The sequence shown here is derived from an EMBL/GenBank/DDBJ whole genome shotgun (WGS) entry which is preliminary data.</text>
</comment>
<organism evidence="2 3">
    <name type="scientific">Actinokineospora auranticolor</name>
    <dbReference type="NCBI Taxonomy" id="155976"/>
    <lineage>
        <taxon>Bacteria</taxon>
        <taxon>Bacillati</taxon>
        <taxon>Actinomycetota</taxon>
        <taxon>Actinomycetes</taxon>
        <taxon>Pseudonocardiales</taxon>
        <taxon>Pseudonocardiaceae</taxon>
        <taxon>Actinokineospora</taxon>
    </lineage>
</organism>
<sequence length="242" mass="25642">MRLRLVVSTAAKELPWREVLRPGRAVAYSAITEVDGALGKRLHDVGFGVHGMAPLGYGAPVFPAARRRRGSYAIGGPGTIEFGSPVSGVVETLARGLAGFRVLDWGGVALRVSGIEPVEPPEFGSGRARFRTVTPVVMKGAGRDESGLRATRQEWLLPGEAGWAEYFQGNLRRKAETLGLDPRVSLESVEWVGPKRSFAVGEGAKPGAAVEVEIAGAPEMLRALWSWGLGQANAAGMGWVGS</sequence>
<protein>
    <submittedName>
        <fullName evidence="2">CRISPR-associated endoribonuclease Cas6</fullName>
    </submittedName>
</protein>
<evidence type="ECO:0000313" key="3">
    <source>
        <dbReference type="Proteomes" id="UP000239203"/>
    </source>
</evidence>
<evidence type="ECO:0000259" key="1">
    <source>
        <dbReference type="Pfam" id="PF01881"/>
    </source>
</evidence>
<dbReference type="AlphaFoldDB" id="A0A2S6GLY8"/>
<evidence type="ECO:0000313" key="2">
    <source>
        <dbReference type="EMBL" id="PPK66227.1"/>
    </source>
</evidence>
<name>A0A2S6GLY8_9PSEU</name>
<dbReference type="CDD" id="cd21140">
    <property type="entry name" value="Cas6_I-like"/>
    <property type="match status" value="1"/>
</dbReference>
<dbReference type="Gene3D" id="3.30.70.1900">
    <property type="match status" value="1"/>
</dbReference>
<gene>
    <name evidence="2" type="ORF">CLV40_111191</name>
</gene>
<feature type="domain" description="CRISPR associated protein Cas6 C-terminal" evidence="1">
    <location>
        <begin position="119"/>
        <end position="240"/>
    </location>
</feature>
<reference evidence="2 3" key="1">
    <citation type="submission" date="2018-02" db="EMBL/GenBank/DDBJ databases">
        <title>Genomic Encyclopedia of Archaeal and Bacterial Type Strains, Phase II (KMG-II): from individual species to whole genera.</title>
        <authorList>
            <person name="Goeker M."/>
        </authorList>
    </citation>
    <scope>NUCLEOTIDE SEQUENCE [LARGE SCALE GENOMIC DNA]</scope>
    <source>
        <strain evidence="2 3">YU 961-1</strain>
    </source>
</reference>
<dbReference type="RefSeq" id="WP_104480696.1">
    <property type="nucleotide sequence ID" value="NZ_CP154825.1"/>
</dbReference>
<dbReference type="Proteomes" id="UP000239203">
    <property type="component" value="Unassembled WGS sequence"/>
</dbReference>